<feature type="region of interest" description="Disordered" evidence="1">
    <location>
        <begin position="46"/>
        <end position="75"/>
    </location>
</feature>
<feature type="region of interest" description="Disordered" evidence="1">
    <location>
        <begin position="153"/>
        <end position="187"/>
    </location>
</feature>
<sequence>MGSSDVFSRHNFDPRKHSAVSLSINEKLLNRGGKADEVPLKSFMVGPNVPPPSLSLRRPSTGTTRSLPNGRVDPKPTFLSDSGKWVQEQMPGLIAESQSQPLTATSTLTATLPGGQGRPSRQLRPVTAVHSYHDISPVVSADHVADTDLDRSRVKESTLQRPFSAAPDLRASGHSSFGRGPKGMSLPNTSFLDTDRTPMHLRNPDARSNSIKDFWARQSGSEFNLQIKDLQRQEILGKNVSPGSANCRLVGSRWRYIQRPVDGDVIYTDYYGRCGSRLNDYYGRAYNTANLRQFNSNRIVSDNDYMKVQASMPGINTLRTRPGLTMDATILTGPAERLESLSTVDQAHNLRGLHRHREFVRMQPGGDVQAREAWVS</sequence>
<accession>A0A7S3QVK8</accession>
<reference evidence="2" key="1">
    <citation type="submission" date="2021-01" db="EMBL/GenBank/DDBJ databases">
        <authorList>
            <person name="Corre E."/>
            <person name="Pelletier E."/>
            <person name="Niang G."/>
            <person name="Scheremetjew M."/>
            <person name="Finn R."/>
            <person name="Kale V."/>
            <person name="Holt S."/>
            <person name="Cochrane G."/>
            <person name="Meng A."/>
            <person name="Brown T."/>
            <person name="Cohen L."/>
        </authorList>
    </citation>
    <scope>NUCLEOTIDE SEQUENCE</scope>
    <source>
        <strain evidence="2">CCMP1320</strain>
    </source>
</reference>
<name>A0A7S3QVK8_DUNTE</name>
<proteinExistence type="predicted"/>
<organism evidence="2">
    <name type="scientific">Dunaliella tertiolecta</name>
    <name type="common">Green alga</name>
    <dbReference type="NCBI Taxonomy" id="3047"/>
    <lineage>
        <taxon>Eukaryota</taxon>
        <taxon>Viridiplantae</taxon>
        <taxon>Chlorophyta</taxon>
        <taxon>core chlorophytes</taxon>
        <taxon>Chlorophyceae</taxon>
        <taxon>CS clade</taxon>
        <taxon>Chlamydomonadales</taxon>
        <taxon>Dunaliellaceae</taxon>
        <taxon>Dunaliella</taxon>
    </lineage>
</organism>
<evidence type="ECO:0000256" key="1">
    <source>
        <dbReference type="SAM" id="MobiDB-lite"/>
    </source>
</evidence>
<dbReference type="AlphaFoldDB" id="A0A7S3QVK8"/>
<evidence type="ECO:0000313" key="2">
    <source>
        <dbReference type="EMBL" id="CAE0494332.1"/>
    </source>
</evidence>
<dbReference type="EMBL" id="HBIP01016112">
    <property type="protein sequence ID" value="CAE0494332.1"/>
    <property type="molecule type" value="Transcribed_RNA"/>
</dbReference>
<protein>
    <submittedName>
        <fullName evidence="2">Uncharacterized protein</fullName>
    </submittedName>
</protein>
<gene>
    <name evidence="2" type="ORF">DTER00134_LOCUS9405</name>
</gene>